<dbReference type="InterPro" id="IPR004500">
    <property type="entry name" value="Pro-tRNA-synth_IIa_bac-type"/>
</dbReference>
<dbReference type="Gene3D" id="3.40.50.800">
    <property type="entry name" value="Anticodon-binding domain"/>
    <property type="match status" value="1"/>
</dbReference>
<dbReference type="InterPro" id="IPR036754">
    <property type="entry name" value="YbaK/aa-tRNA-synt-asso_dom_sf"/>
</dbReference>
<protein>
    <recommendedName>
        <fullName evidence="4">Aminoacyl-transfer RNA synthetases class-II family profile domain-containing protein</fullName>
    </recommendedName>
</protein>
<dbReference type="GO" id="GO:0006433">
    <property type="term" value="P:prolyl-tRNA aminoacylation"/>
    <property type="evidence" value="ECO:0007669"/>
    <property type="project" value="InterPro"/>
</dbReference>
<dbReference type="Pfam" id="PF04073">
    <property type="entry name" value="tRNA_edit"/>
    <property type="match status" value="1"/>
</dbReference>
<dbReference type="InterPro" id="IPR004154">
    <property type="entry name" value="Anticodon-bd"/>
</dbReference>
<dbReference type="GO" id="GO:0004827">
    <property type="term" value="F:proline-tRNA ligase activity"/>
    <property type="evidence" value="ECO:0007669"/>
    <property type="project" value="InterPro"/>
</dbReference>
<feature type="domain" description="Anticodon-binding" evidence="1">
    <location>
        <begin position="273"/>
        <end position="363"/>
    </location>
</feature>
<dbReference type="SUPFAM" id="SSF55681">
    <property type="entry name" value="Class II aaRS and biotin synthetases"/>
    <property type="match status" value="1"/>
</dbReference>
<gene>
    <name evidence="3" type="ORF">METZ01_LOCUS180272</name>
</gene>
<dbReference type="PANTHER" id="PTHR42753:SF2">
    <property type="entry name" value="PROLINE--TRNA LIGASE"/>
    <property type="match status" value="1"/>
</dbReference>
<evidence type="ECO:0000313" key="3">
    <source>
        <dbReference type="EMBL" id="SVB27418.1"/>
    </source>
</evidence>
<dbReference type="GO" id="GO:0002161">
    <property type="term" value="F:aminoacyl-tRNA deacylase activity"/>
    <property type="evidence" value="ECO:0007669"/>
    <property type="project" value="InterPro"/>
</dbReference>
<dbReference type="NCBIfam" id="TIGR00409">
    <property type="entry name" value="proS_fam_II"/>
    <property type="match status" value="1"/>
</dbReference>
<feature type="domain" description="YbaK/aminoacyl-tRNA synthetase-associated" evidence="2">
    <location>
        <begin position="59"/>
        <end position="171"/>
    </location>
</feature>
<evidence type="ECO:0000259" key="1">
    <source>
        <dbReference type="Pfam" id="PF03129"/>
    </source>
</evidence>
<dbReference type="SUPFAM" id="SSF52954">
    <property type="entry name" value="Class II aaRS ABD-related"/>
    <property type="match status" value="1"/>
</dbReference>
<dbReference type="InterPro" id="IPR050062">
    <property type="entry name" value="Pro-tRNA_synthetase"/>
</dbReference>
<name>A0A382CMI1_9ZZZZ</name>
<dbReference type="InterPro" id="IPR045864">
    <property type="entry name" value="aa-tRNA-synth_II/BPL/LPL"/>
</dbReference>
<evidence type="ECO:0000259" key="2">
    <source>
        <dbReference type="Pfam" id="PF04073"/>
    </source>
</evidence>
<dbReference type="InterPro" id="IPR007214">
    <property type="entry name" value="YbaK/aa-tRNA-synth-assoc-dom"/>
</dbReference>
<dbReference type="EMBL" id="UINC01035270">
    <property type="protein sequence ID" value="SVB27418.1"/>
    <property type="molecule type" value="Genomic_DNA"/>
</dbReference>
<dbReference type="Gene3D" id="3.30.930.10">
    <property type="entry name" value="Bira Bifunctional Protein, Domain 2"/>
    <property type="match status" value="1"/>
</dbReference>
<dbReference type="GO" id="GO:0005524">
    <property type="term" value="F:ATP binding"/>
    <property type="evidence" value="ECO:0007669"/>
    <property type="project" value="InterPro"/>
</dbReference>
<dbReference type="CDD" id="cd00861">
    <property type="entry name" value="ProRS_anticodon_short"/>
    <property type="match status" value="1"/>
</dbReference>
<dbReference type="GO" id="GO:0005829">
    <property type="term" value="C:cytosol"/>
    <property type="evidence" value="ECO:0007669"/>
    <property type="project" value="TreeGrafter"/>
</dbReference>
<dbReference type="Pfam" id="PF03129">
    <property type="entry name" value="HGTP_anticodon"/>
    <property type="match status" value="1"/>
</dbReference>
<dbReference type="PANTHER" id="PTHR42753">
    <property type="entry name" value="MITOCHONDRIAL RIBOSOME PROTEIN L39/PROLYL-TRNA LIGASE FAMILY MEMBER"/>
    <property type="match status" value="1"/>
</dbReference>
<proteinExistence type="predicted"/>
<dbReference type="InterPro" id="IPR036621">
    <property type="entry name" value="Anticodon-bd_dom_sf"/>
</dbReference>
<dbReference type="SUPFAM" id="SSF55826">
    <property type="entry name" value="YbaK/ProRS associated domain"/>
    <property type="match status" value="1"/>
</dbReference>
<dbReference type="InterPro" id="IPR044140">
    <property type="entry name" value="ProRS_anticodon_short"/>
</dbReference>
<organism evidence="3">
    <name type="scientific">marine metagenome</name>
    <dbReference type="NCBI Taxonomy" id="408172"/>
    <lineage>
        <taxon>unclassified sequences</taxon>
        <taxon>metagenomes</taxon>
        <taxon>ecological metagenomes</taxon>
    </lineage>
</organism>
<dbReference type="AlphaFoldDB" id="A0A382CMI1"/>
<dbReference type="Gene3D" id="3.90.960.10">
    <property type="entry name" value="YbaK/aminoacyl-tRNA synthetase-associated domain"/>
    <property type="match status" value="1"/>
</dbReference>
<accession>A0A382CMI1</accession>
<sequence length="368" mass="40183">DSGAIGGKDSKEFILLSDSGEDTIVMCDYCSYAANGEKSEFTKLSVRSEPLISQKEVPTPGVKTIPQLCEYLSVSPEKTLKSVFYKSGREFVIAVIRGDLEINEVKLKNSIGGGDLRLATREEVAEQGLISGSASPVGVEGIKVIADDSINLGNNFLAGANKEGYHLSGINHPRDFQAEILTDIALVEDGFRCPNCAGTLHTRRGIEIGHVFKLGTRYSESMEAMFPDQEGNLQPIVMGCYGIGVGRILAGAIEQHADDRGIIFPKAISPYEVILTSLNTDNIEVMEASEKMYAEMSQAGIEVLWDNRQESAGVKFNDADLLGMPLRVVVSSRNMENNVVEIKIRNEQQGYTIPIQNCNEEVARLLEK</sequence>
<dbReference type="CDD" id="cd04334">
    <property type="entry name" value="ProRS-INS"/>
    <property type="match status" value="1"/>
</dbReference>
<reference evidence="3" key="1">
    <citation type="submission" date="2018-05" db="EMBL/GenBank/DDBJ databases">
        <authorList>
            <person name="Lanie J.A."/>
            <person name="Ng W.-L."/>
            <person name="Kazmierczak K.M."/>
            <person name="Andrzejewski T.M."/>
            <person name="Davidsen T.M."/>
            <person name="Wayne K.J."/>
            <person name="Tettelin H."/>
            <person name="Glass J.I."/>
            <person name="Rusch D."/>
            <person name="Podicherti R."/>
            <person name="Tsui H.-C.T."/>
            <person name="Winkler M.E."/>
        </authorList>
    </citation>
    <scope>NUCLEOTIDE SEQUENCE</scope>
</reference>
<feature type="non-terminal residue" evidence="3">
    <location>
        <position position="1"/>
    </location>
</feature>
<evidence type="ECO:0008006" key="4">
    <source>
        <dbReference type="Google" id="ProtNLM"/>
    </source>
</evidence>